<organism evidence="2 3">
    <name type="scientific">Trachipleistophora hominis</name>
    <name type="common">Microsporidian parasite</name>
    <dbReference type="NCBI Taxonomy" id="72359"/>
    <lineage>
        <taxon>Eukaryota</taxon>
        <taxon>Fungi</taxon>
        <taxon>Fungi incertae sedis</taxon>
        <taxon>Microsporidia</taxon>
        <taxon>Pleistophoridae</taxon>
        <taxon>Trachipleistophora</taxon>
    </lineage>
</organism>
<keyword evidence="1" id="KW-0812">Transmembrane</keyword>
<accession>L7JSF4</accession>
<keyword evidence="3" id="KW-1185">Reference proteome</keyword>
<evidence type="ECO:0000256" key="1">
    <source>
        <dbReference type="SAM" id="Phobius"/>
    </source>
</evidence>
<keyword evidence="1" id="KW-1133">Transmembrane helix</keyword>
<dbReference type="Proteomes" id="UP000011185">
    <property type="component" value="Unassembled WGS sequence"/>
</dbReference>
<dbReference type="EMBL" id="JH994060">
    <property type="protein sequence ID" value="ELQ74215.1"/>
    <property type="molecule type" value="Genomic_DNA"/>
</dbReference>
<evidence type="ECO:0000313" key="2">
    <source>
        <dbReference type="EMBL" id="ELQ74215.1"/>
    </source>
</evidence>
<gene>
    <name evidence="2" type="ORF">THOM_2866</name>
</gene>
<sequence>MLKISFYEVCPCGMVVRTEFEKIIGDLQNKDYVQVIDRISQARKKGASDPRIEIIYAYSLIQLKRFTEAQKVTIPKIFDSNYTYIVKCIFVGLNQAKSLKTLKLSDPLELYEVALLNYEYENCIMLGKEIKRNKNHFLVFPIIAQIIYETRTRHMELLSEIIRNSSYSTNCMYCLKSYGILNDEVYAFIKTTDKRDLCYFLILKEFLLMVGVYHSQWIETMQAMKKLLIFCLIIWMTGMFMSTLSRRTLVFPKDQP</sequence>
<evidence type="ECO:0000313" key="3">
    <source>
        <dbReference type="Proteomes" id="UP000011185"/>
    </source>
</evidence>
<proteinExistence type="predicted"/>
<dbReference type="VEuPathDB" id="MicrosporidiaDB:THOM_2866"/>
<dbReference type="AlphaFoldDB" id="L7JSF4"/>
<dbReference type="InParanoid" id="L7JSF4"/>
<feature type="transmembrane region" description="Helical" evidence="1">
    <location>
        <begin position="227"/>
        <end position="244"/>
    </location>
</feature>
<reference evidence="2 3" key="1">
    <citation type="journal article" date="2012" name="PLoS Pathog.">
        <title>The genome of the obligate intracellular parasite Trachipleistophora hominis: new insights into microsporidian genome dynamics and reductive evolution.</title>
        <authorList>
            <person name="Heinz E."/>
            <person name="Williams T.A."/>
            <person name="Nakjang S."/>
            <person name="Noel C.J."/>
            <person name="Swan D.C."/>
            <person name="Goldberg A.V."/>
            <person name="Harris S.R."/>
            <person name="Weinmaier T."/>
            <person name="Markert S."/>
            <person name="Becher D."/>
            <person name="Bernhardt J."/>
            <person name="Dagan T."/>
            <person name="Hacker C."/>
            <person name="Lucocq J.M."/>
            <person name="Schweder T."/>
            <person name="Rattei T."/>
            <person name="Hall N."/>
            <person name="Hirt R.P."/>
            <person name="Embley T.M."/>
        </authorList>
    </citation>
    <scope>NUCLEOTIDE SEQUENCE [LARGE SCALE GENOMIC DNA]</scope>
</reference>
<dbReference type="HOGENOM" id="CLU_1086604_0_0_1"/>
<name>L7JSF4_TRAHO</name>
<keyword evidence="1" id="KW-0472">Membrane</keyword>
<protein>
    <submittedName>
        <fullName evidence="2">Uncharacterized protein</fullName>
    </submittedName>
</protein>